<evidence type="ECO:0000313" key="3">
    <source>
        <dbReference type="Proteomes" id="UP000760494"/>
    </source>
</evidence>
<feature type="region of interest" description="Disordered" evidence="1">
    <location>
        <begin position="584"/>
        <end position="607"/>
    </location>
</feature>
<dbReference type="Proteomes" id="UP000760494">
    <property type="component" value="Unassembled WGS sequence"/>
</dbReference>
<proteinExistence type="predicted"/>
<feature type="compositionally biased region" description="Polar residues" evidence="1">
    <location>
        <begin position="274"/>
        <end position="286"/>
    </location>
</feature>
<feature type="compositionally biased region" description="Low complexity" evidence="1">
    <location>
        <begin position="209"/>
        <end position="221"/>
    </location>
</feature>
<feature type="compositionally biased region" description="Polar residues" evidence="1">
    <location>
        <begin position="584"/>
        <end position="603"/>
    </location>
</feature>
<accession>A0A9Q9RAD3</accession>
<reference evidence="2" key="1">
    <citation type="submission" date="2019-05" db="EMBL/GenBank/DDBJ databases">
        <authorList>
            <person name="Piombo E."/>
        </authorList>
    </citation>
    <scope>NUCLEOTIDE SEQUENCE</scope>
    <source>
        <strain evidence="2">C2S</strain>
    </source>
</reference>
<dbReference type="AlphaFoldDB" id="A0A9Q9RAD3"/>
<feature type="compositionally biased region" description="Polar residues" evidence="1">
    <location>
        <begin position="238"/>
        <end position="255"/>
    </location>
</feature>
<comment type="caution">
    <text evidence="2">The sequence shown here is derived from an EMBL/GenBank/DDBJ whole genome shotgun (WGS) entry which is preliminary data.</text>
</comment>
<evidence type="ECO:0000256" key="1">
    <source>
        <dbReference type="SAM" id="MobiDB-lite"/>
    </source>
</evidence>
<organism evidence="2 3">
    <name type="scientific">Fusarium fujikuroi</name>
    <name type="common">Bakanae and foot rot disease fungus</name>
    <name type="synonym">Gibberella fujikuroi</name>
    <dbReference type="NCBI Taxonomy" id="5127"/>
    <lineage>
        <taxon>Eukaryota</taxon>
        <taxon>Fungi</taxon>
        <taxon>Dikarya</taxon>
        <taxon>Ascomycota</taxon>
        <taxon>Pezizomycotina</taxon>
        <taxon>Sordariomycetes</taxon>
        <taxon>Hypocreomycetidae</taxon>
        <taxon>Hypocreales</taxon>
        <taxon>Nectriaceae</taxon>
        <taxon>Fusarium</taxon>
        <taxon>Fusarium fujikuroi species complex</taxon>
    </lineage>
</organism>
<evidence type="ECO:0000313" key="2">
    <source>
        <dbReference type="EMBL" id="VTT55225.1"/>
    </source>
</evidence>
<feature type="region of interest" description="Disordered" evidence="1">
    <location>
        <begin position="209"/>
        <end position="286"/>
    </location>
</feature>
<name>A0A9Q9RAD3_FUSFU</name>
<dbReference type="EMBL" id="CABFJX010000001">
    <property type="protein sequence ID" value="VTT55225.1"/>
    <property type="molecule type" value="Genomic_DNA"/>
</dbReference>
<sequence length="717" mass="80137">MINGALVEVDGLFAGLIYLDATDPPLFKRTSKNWFQNSLAAKLDVICNACETRSENDTPNAPSSTIHEGILARDAAWSSIRTIRDGMQILWDHFVDVSRVLNTPVIDSLRKSYHGAQGLCYEGVFAFRHTVVGQSHDDLVAIFSFCSLSYVITRLLCARNRANQIDIPAGLRSWRDAIKEDDERQAFDALAVQMWPETMNTVHFQPLARSTSTHGHSGSASPVSSIPYQSAIPPTAPDFSSTQSFDGDQQGQELSNIMGKGLDPLQDTWKDNEQVNNGTKNTSTSFSQHTQSLTDLINDAFPLHAPSNEPSADSFAWSDSGSMLDMMEPLDWTAFGDLTSQSAGYTELVTDYTQGLSDTALPETATRASSLQETSTFTIIRDYIRDNCNFWVRLAGSGIVSKDHKSRRLWLQKAPAWMECKRTSSYIQQLRALEHTRNTESRGIIAVAEAYIRWGFLQSVEDVKLYMTKLGDLLFDTETDRQDFCRWIKGFSGDNDPITRQFLRSYPAEMPYLDHYSPLYSYAGGSTRTGVGGLRAAEHLGRALAEVDGLFAGFTHLDETEPESRHSRPNSGLDDLALELDSLCNTSPTNSTPDSQPDSTDPRNQARKNAWASIRTVREGMQILWEHFVDVSHDVNLPAINNIRAEYHDSKGLPPNDHVKIFAFCSLSYVVSRLLYSRGRLAEGDILAGIRLWLNALEDEDERKAFEILTQRLWPEA</sequence>
<gene>
    <name evidence="2" type="ORF">C2S_116</name>
</gene>
<protein>
    <submittedName>
        <fullName evidence="2">Uncharacterized protein</fullName>
    </submittedName>
</protein>